<accession>A0A2H1VB91</accession>
<organism evidence="2">
    <name type="scientific">Spodoptera frugiperda</name>
    <name type="common">Fall armyworm</name>
    <dbReference type="NCBI Taxonomy" id="7108"/>
    <lineage>
        <taxon>Eukaryota</taxon>
        <taxon>Metazoa</taxon>
        <taxon>Ecdysozoa</taxon>
        <taxon>Arthropoda</taxon>
        <taxon>Hexapoda</taxon>
        <taxon>Insecta</taxon>
        <taxon>Pterygota</taxon>
        <taxon>Neoptera</taxon>
        <taxon>Endopterygota</taxon>
        <taxon>Lepidoptera</taxon>
        <taxon>Glossata</taxon>
        <taxon>Ditrysia</taxon>
        <taxon>Noctuoidea</taxon>
        <taxon>Noctuidae</taxon>
        <taxon>Amphipyrinae</taxon>
        <taxon>Spodoptera</taxon>
    </lineage>
</organism>
<gene>
    <name evidence="2" type="ORF">SFRICE_009852</name>
</gene>
<proteinExistence type="predicted"/>
<evidence type="ECO:0000313" key="2">
    <source>
        <dbReference type="EMBL" id="SOQ38109.1"/>
    </source>
</evidence>
<evidence type="ECO:0000256" key="1">
    <source>
        <dbReference type="SAM" id="MobiDB-lite"/>
    </source>
</evidence>
<dbReference type="AlphaFoldDB" id="A0A2H1VB91"/>
<reference evidence="2" key="1">
    <citation type="submission" date="2016-07" db="EMBL/GenBank/DDBJ databases">
        <authorList>
            <person name="Bretaudeau A."/>
        </authorList>
    </citation>
    <scope>NUCLEOTIDE SEQUENCE</scope>
    <source>
        <strain evidence="2">Rice</strain>
        <tissue evidence="2">Whole body</tissue>
    </source>
</reference>
<feature type="region of interest" description="Disordered" evidence="1">
    <location>
        <begin position="71"/>
        <end position="90"/>
    </location>
</feature>
<name>A0A2H1VB91_SPOFR</name>
<dbReference type="OrthoDB" id="10434931at2759"/>
<sequence>MDDFFKNIRATPVNVGNLVKEPGVSENKSQLLNDIETKPEDHLNQLPTGDTPVSVDQQYQYEIAQFKRNALAKNEDPKPCEGENPRSDNKPIINLLLGTVEEKPAKPLSAQELNEKLNEISLQSKAAIEDLRNQSIKIVDNARAETDMVIENARYSFNMFSHSLEEMENRPPERSKEEPQAEETFDEVVEKYFGSRNVIDFLG</sequence>
<dbReference type="EMBL" id="ODYU01001624">
    <property type="protein sequence ID" value="SOQ38109.1"/>
    <property type="molecule type" value="Genomic_DNA"/>
</dbReference>
<protein>
    <submittedName>
        <fullName evidence="2">SFRICE_009852</fullName>
    </submittedName>
</protein>
<feature type="compositionally biased region" description="Basic and acidic residues" evidence="1">
    <location>
        <begin position="73"/>
        <end position="89"/>
    </location>
</feature>